<sequence length="113" mass="13029">MTYAYVFPFASIHTLFCLLFCRFPASCAVVSLQTLLTMISVLGAFFFSVDFLLIRVCGKARRYLMLLLRVKTLLLFTTHLGCPRSIPHRCHLCYWYNLKKALLLTFCVDESGF</sequence>
<name>A0ACD1GZL8_9EURO</name>
<gene>
    <name evidence="1" type="ORF">BO66DRAFT_164210</name>
</gene>
<evidence type="ECO:0000313" key="2">
    <source>
        <dbReference type="Proteomes" id="UP000249661"/>
    </source>
</evidence>
<keyword evidence="2" id="KW-1185">Reference proteome</keyword>
<organism evidence="1 2">
    <name type="scientific">Aspergillus aculeatinus CBS 121060</name>
    <dbReference type="NCBI Taxonomy" id="1448322"/>
    <lineage>
        <taxon>Eukaryota</taxon>
        <taxon>Fungi</taxon>
        <taxon>Dikarya</taxon>
        <taxon>Ascomycota</taxon>
        <taxon>Pezizomycotina</taxon>
        <taxon>Eurotiomycetes</taxon>
        <taxon>Eurotiomycetidae</taxon>
        <taxon>Eurotiales</taxon>
        <taxon>Aspergillaceae</taxon>
        <taxon>Aspergillus</taxon>
        <taxon>Aspergillus subgen. Circumdati</taxon>
    </lineage>
</organism>
<evidence type="ECO:0000313" key="1">
    <source>
        <dbReference type="EMBL" id="RAH66931.1"/>
    </source>
</evidence>
<dbReference type="Proteomes" id="UP000249661">
    <property type="component" value="Unassembled WGS sequence"/>
</dbReference>
<proteinExistence type="predicted"/>
<protein>
    <submittedName>
        <fullName evidence="1">Uncharacterized protein</fullName>
    </submittedName>
</protein>
<accession>A0ACD1GZL8</accession>
<dbReference type="EMBL" id="KZ824978">
    <property type="protein sequence ID" value="RAH66931.1"/>
    <property type="molecule type" value="Genomic_DNA"/>
</dbReference>
<reference evidence="1" key="1">
    <citation type="submission" date="2018-02" db="EMBL/GenBank/DDBJ databases">
        <title>The genomes of Aspergillus section Nigri reveals drivers in fungal speciation.</title>
        <authorList>
            <consortium name="DOE Joint Genome Institute"/>
            <person name="Vesth T.C."/>
            <person name="Nybo J."/>
            <person name="Theobald S."/>
            <person name="Brandl J."/>
            <person name="Frisvad J.C."/>
            <person name="Nielsen K.F."/>
            <person name="Lyhne E.K."/>
            <person name="Kogle M.E."/>
            <person name="Kuo A."/>
            <person name="Riley R."/>
            <person name="Clum A."/>
            <person name="Nolan M."/>
            <person name="Lipzen A."/>
            <person name="Salamov A."/>
            <person name="Henrissat B."/>
            <person name="Wiebenga A."/>
            <person name="De vries R.P."/>
            <person name="Grigoriev I.V."/>
            <person name="Mortensen U.H."/>
            <person name="Andersen M.R."/>
            <person name="Baker S.E."/>
        </authorList>
    </citation>
    <scope>NUCLEOTIDE SEQUENCE</scope>
    <source>
        <strain evidence="1">CBS 121060</strain>
    </source>
</reference>